<name>A0A2A4KAY6_HELVI</name>
<evidence type="ECO:0000256" key="8">
    <source>
        <dbReference type="ARBA" id="ARBA00022833"/>
    </source>
</evidence>
<dbReference type="GO" id="GO:0004181">
    <property type="term" value="F:metallocarboxypeptidase activity"/>
    <property type="evidence" value="ECO:0007669"/>
    <property type="project" value="InterPro"/>
</dbReference>
<evidence type="ECO:0000256" key="5">
    <source>
        <dbReference type="ARBA" id="ARBA00022723"/>
    </source>
</evidence>
<dbReference type="SUPFAM" id="SSF53187">
    <property type="entry name" value="Zn-dependent exopeptidases"/>
    <property type="match status" value="1"/>
</dbReference>
<dbReference type="AlphaFoldDB" id="A0A2A4KAY6"/>
<dbReference type="EMBL" id="NWSH01000002">
    <property type="protein sequence ID" value="PCG81074.1"/>
    <property type="molecule type" value="Genomic_DNA"/>
</dbReference>
<evidence type="ECO:0000256" key="2">
    <source>
        <dbReference type="ARBA" id="ARBA00005988"/>
    </source>
</evidence>
<dbReference type="GO" id="GO:0008270">
    <property type="term" value="F:zinc ion binding"/>
    <property type="evidence" value="ECO:0007669"/>
    <property type="project" value="InterPro"/>
</dbReference>
<dbReference type="CDD" id="cd03860">
    <property type="entry name" value="M14_CP_A-B_like"/>
    <property type="match status" value="1"/>
</dbReference>
<organism evidence="12">
    <name type="scientific">Heliothis virescens</name>
    <name type="common">Tobacco budworm moth</name>
    <dbReference type="NCBI Taxonomy" id="7102"/>
    <lineage>
        <taxon>Eukaryota</taxon>
        <taxon>Metazoa</taxon>
        <taxon>Ecdysozoa</taxon>
        <taxon>Arthropoda</taxon>
        <taxon>Hexapoda</taxon>
        <taxon>Insecta</taxon>
        <taxon>Pterygota</taxon>
        <taxon>Neoptera</taxon>
        <taxon>Endopterygota</taxon>
        <taxon>Lepidoptera</taxon>
        <taxon>Glossata</taxon>
        <taxon>Ditrysia</taxon>
        <taxon>Noctuoidea</taxon>
        <taxon>Noctuidae</taxon>
        <taxon>Heliothinae</taxon>
        <taxon>Heliothis</taxon>
    </lineage>
</organism>
<protein>
    <recommendedName>
        <fullName evidence="11">Peptidase M14 domain-containing protein</fullName>
    </recommendedName>
</protein>
<dbReference type="FunFam" id="3.40.630.10:FF:000084">
    <property type="entry name" value="Carboxypeptidase B2"/>
    <property type="match status" value="1"/>
</dbReference>
<dbReference type="InterPro" id="IPR000834">
    <property type="entry name" value="Peptidase_M14"/>
</dbReference>
<accession>A0A2A4KAY6</accession>
<keyword evidence="3" id="KW-0121">Carboxypeptidase</keyword>
<keyword evidence="7" id="KW-0378">Hydrolase</keyword>
<reference evidence="12" key="1">
    <citation type="submission" date="2017-09" db="EMBL/GenBank/DDBJ databases">
        <title>Contemporary evolution of a Lepidopteran species, Heliothis virescens, in response to modern agricultural practices.</title>
        <authorList>
            <person name="Fritz M.L."/>
            <person name="Deyonke A.M."/>
            <person name="Papanicolaou A."/>
            <person name="Micinski S."/>
            <person name="Westbrook J."/>
            <person name="Gould F."/>
        </authorList>
    </citation>
    <scope>NUCLEOTIDE SEQUENCE [LARGE SCALE GENOMIC DNA]</scope>
    <source>
        <strain evidence="12">HvINT-</strain>
        <tissue evidence="12">Whole body</tissue>
    </source>
</reference>
<dbReference type="GO" id="GO:0005615">
    <property type="term" value="C:extracellular space"/>
    <property type="evidence" value="ECO:0007669"/>
    <property type="project" value="TreeGrafter"/>
</dbReference>
<gene>
    <name evidence="12" type="ORF">B5V51_60</name>
</gene>
<dbReference type="Gene3D" id="3.40.630.10">
    <property type="entry name" value="Zn peptidases"/>
    <property type="match status" value="1"/>
</dbReference>
<keyword evidence="9" id="KW-0482">Metalloprotease</keyword>
<evidence type="ECO:0000256" key="3">
    <source>
        <dbReference type="ARBA" id="ARBA00022645"/>
    </source>
</evidence>
<keyword evidence="6" id="KW-0732">Signal</keyword>
<sequence>MEVLVEGTRAMQVAKLFQGRDIGFEVLVSDANAYSGGPRRVARKDARYQIWDVHCAKEGQKLFLKTLDSKGAIIINKETRSVMEVLVEGTRAMQVAKLFQGRDIGFEVLVSDANAYSGGPRRVRSPMLASRLRSPLKRQLDWKDFYPLNVIYQFLDDLEANFPSTCTVSVIGRSVEGRDIKMLKISNSDANNTGVWLDAATHAREWISTSVVTYLADYLAKNFDTMGASYTNKDWYFVPVVNPDGYIYSHTSDRMWRKNRSRFGNTITGVDLNRNYGYYWGRGSTEHSSADPNHLNYRGPEPFSEPETTAVKDIILYSGTPFKIFLSFHACSEAISFPWCHTAEPCPDYVNLLEGGTEMAKAIYETSGRMYKVGNFKDIMYYASGTSIDWSYGTARIPFSYLIELRSKQDRFLLPREEIIECCKEILNGVKALVEFVDKRKCLNCNVIAKKLRQ</sequence>
<evidence type="ECO:0000313" key="12">
    <source>
        <dbReference type="EMBL" id="PCG81074.1"/>
    </source>
</evidence>
<comment type="cofactor">
    <cofactor evidence="1">
        <name>Zn(2+)</name>
        <dbReference type="ChEBI" id="CHEBI:29105"/>
    </cofactor>
</comment>
<feature type="active site" description="Proton donor/acceptor" evidence="10">
    <location>
        <position position="404"/>
    </location>
</feature>
<keyword evidence="4" id="KW-0645">Protease</keyword>
<evidence type="ECO:0000256" key="9">
    <source>
        <dbReference type="ARBA" id="ARBA00023049"/>
    </source>
</evidence>
<dbReference type="Pfam" id="PF00246">
    <property type="entry name" value="Peptidase_M14"/>
    <property type="match status" value="1"/>
</dbReference>
<comment type="caution">
    <text evidence="12">The sequence shown here is derived from an EMBL/GenBank/DDBJ whole genome shotgun (WGS) entry which is preliminary data.</text>
</comment>
<keyword evidence="8" id="KW-0862">Zinc</keyword>
<proteinExistence type="inferred from homology"/>
<comment type="similarity">
    <text evidence="2 10">Belongs to the peptidase M14 family.</text>
</comment>
<dbReference type="PANTHER" id="PTHR11705">
    <property type="entry name" value="PROTEASE FAMILY M14 CARBOXYPEPTIDASE A,B"/>
    <property type="match status" value="1"/>
</dbReference>
<evidence type="ECO:0000256" key="1">
    <source>
        <dbReference type="ARBA" id="ARBA00001947"/>
    </source>
</evidence>
<dbReference type="SMART" id="SM00631">
    <property type="entry name" value="Zn_pept"/>
    <property type="match status" value="1"/>
</dbReference>
<keyword evidence="5" id="KW-0479">Metal-binding</keyword>
<dbReference type="PANTHER" id="PTHR11705:SF91">
    <property type="entry name" value="FI01817P-RELATED"/>
    <property type="match status" value="1"/>
</dbReference>
<evidence type="ECO:0000256" key="6">
    <source>
        <dbReference type="ARBA" id="ARBA00022729"/>
    </source>
</evidence>
<dbReference type="STRING" id="7102.A0A2A4KAY6"/>
<evidence type="ECO:0000256" key="10">
    <source>
        <dbReference type="PROSITE-ProRule" id="PRU01379"/>
    </source>
</evidence>
<evidence type="ECO:0000256" key="7">
    <source>
        <dbReference type="ARBA" id="ARBA00022801"/>
    </source>
</evidence>
<evidence type="ECO:0000256" key="4">
    <source>
        <dbReference type="ARBA" id="ARBA00022670"/>
    </source>
</evidence>
<evidence type="ECO:0000259" key="11">
    <source>
        <dbReference type="PROSITE" id="PS52035"/>
    </source>
</evidence>
<dbReference type="GO" id="GO:0006508">
    <property type="term" value="P:proteolysis"/>
    <property type="evidence" value="ECO:0007669"/>
    <property type="project" value="UniProtKB-KW"/>
</dbReference>
<feature type="domain" description="Peptidase M14" evidence="11">
    <location>
        <begin position="144"/>
        <end position="437"/>
    </location>
</feature>
<dbReference type="PRINTS" id="PR00765">
    <property type="entry name" value="CRBOXYPTASEA"/>
</dbReference>
<dbReference type="PROSITE" id="PS52035">
    <property type="entry name" value="PEPTIDASE_M14"/>
    <property type="match status" value="1"/>
</dbReference>